<evidence type="ECO:0000313" key="2">
    <source>
        <dbReference type="EMBL" id="OGK64940.1"/>
    </source>
</evidence>
<dbReference type="InterPro" id="IPR043128">
    <property type="entry name" value="Rev_trsase/Diguanyl_cyclase"/>
</dbReference>
<proteinExistence type="predicted"/>
<gene>
    <name evidence="2" type="ORF">A2209_04570</name>
</gene>
<reference evidence="2 3" key="1">
    <citation type="journal article" date="2016" name="Nat. Commun.">
        <title>Thousands of microbial genomes shed light on interconnected biogeochemical processes in an aquifer system.</title>
        <authorList>
            <person name="Anantharaman K."/>
            <person name="Brown C.T."/>
            <person name="Hug L.A."/>
            <person name="Sharon I."/>
            <person name="Castelle C.J."/>
            <person name="Probst A.J."/>
            <person name="Thomas B.C."/>
            <person name="Singh A."/>
            <person name="Wilkins M.J."/>
            <person name="Karaoz U."/>
            <person name="Brodie E.L."/>
            <person name="Williams K.H."/>
            <person name="Hubbard S.S."/>
            <person name="Banfield J.F."/>
        </authorList>
    </citation>
    <scope>NUCLEOTIDE SEQUENCE [LARGE SCALE GENOMIC DNA]</scope>
</reference>
<evidence type="ECO:0000259" key="1">
    <source>
        <dbReference type="Pfam" id="PF00990"/>
    </source>
</evidence>
<dbReference type="SUPFAM" id="SSF55073">
    <property type="entry name" value="Nucleotide cyclase"/>
    <property type="match status" value="1"/>
</dbReference>
<comment type="caution">
    <text evidence="2">The sequence shown here is derived from an EMBL/GenBank/DDBJ whole genome shotgun (WGS) entry which is preliminary data.</text>
</comment>
<dbReference type="InterPro" id="IPR029787">
    <property type="entry name" value="Nucleotide_cyclase"/>
</dbReference>
<dbReference type="AlphaFoldDB" id="A0A1F7KAQ7"/>
<dbReference type="Proteomes" id="UP000178450">
    <property type="component" value="Unassembled WGS sequence"/>
</dbReference>
<dbReference type="Pfam" id="PF00990">
    <property type="entry name" value="GGDEF"/>
    <property type="match status" value="1"/>
</dbReference>
<evidence type="ECO:0000313" key="3">
    <source>
        <dbReference type="Proteomes" id="UP000178450"/>
    </source>
</evidence>
<dbReference type="InterPro" id="IPR000160">
    <property type="entry name" value="GGDEF_dom"/>
</dbReference>
<sequence>MTDGLAQEIGFTPSEVVQVPNRRHNDMVYQFAYSIFQDEFNQIRELTPESPHFTLLFDSVLNQAFDSNFLRAQEYTTKEGGELLRAQPAPMLNRNGWIHLVETQGTDNYDYFQFDIANFRQADLAGSADYLLNLIAGELNGIMQGFNQNRHIKDMGLVGRYGGDEFVLAMPKARSPEAQALLANIQAQIESLQGYYQNTDNRIEPANVRLKKEGDQPAIKKYEVKNDPTSQNIFKTYLSRGVLLDQAEIDKIMRQFEGKPAELEQFLADYKYDPDKLYGSKENLSEEAKIAFLIAKSQDFKSAFLLTDYLDDLSKERGEQAEDRPSRTQSLIKFIEGAVFDRLLGDIFSSYGVIKDGLLANEYEQLFSIDTKLLKEINTRDSYGDGDVMVRSVWEKISQCLGDKRQHFEIARRGGTYILTLKKGAQVSDSDLQPLRDLHEVEITLLNGRKLKMPIGFSELKCTDAPTDYTKQKAWLDEQFTLTQQAGQSWLTKILNYKTTNELPGEYLYKALIQPEAADDLAGLLTLYFADKNRYQERIQSLEAIMREKKIYHNQLLAKLRELEDQGDLARISTRLAIPA</sequence>
<dbReference type="EMBL" id="MGBG01000013">
    <property type="protein sequence ID" value="OGK64940.1"/>
    <property type="molecule type" value="Genomic_DNA"/>
</dbReference>
<feature type="domain" description="GGDEF" evidence="1">
    <location>
        <begin position="151"/>
        <end position="202"/>
    </location>
</feature>
<name>A0A1F7KAQ7_9BACT</name>
<organism evidence="2 3">
    <name type="scientific">Candidatus Roizmanbacteria bacterium RIFOXYA1_FULL_41_12</name>
    <dbReference type="NCBI Taxonomy" id="1802082"/>
    <lineage>
        <taxon>Bacteria</taxon>
        <taxon>Candidatus Roizmaniibacteriota</taxon>
    </lineage>
</organism>
<protein>
    <recommendedName>
        <fullName evidence="1">GGDEF domain-containing protein</fullName>
    </recommendedName>
</protein>
<accession>A0A1F7KAQ7</accession>
<dbReference type="Gene3D" id="3.30.70.270">
    <property type="match status" value="1"/>
</dbReference>